<sequence>MLPAPTLFPAVASYQVEGERGAGYVTAEELIPGTEPPLLERRPKAEPRRKPTVAALAVQQESIMEAIAALSTQVQQLAKASTSTEVRGTVVPAAGSLALPTNAPRQVLAAPVSATVVPQHAPPKKLASLLGAPPKAVAPKRSDLPVLDEEAGALIPGDLDGEPHDEGGPLASALLAQSRALTSLVSQMAGAGDPLAELATKGSAARMKLQRELHSRSGSFFLKVQEAALRRMEPTANIAMLEDDARNRPILTRCLERYGGFRDQRTWGLIQWQLAQVFDLLGPGQVEGAKDVLAMTLVMIDQTVIDGGRPDRGFFLCKRPCSHLTDPKWLAVVLSYVKEMETLSSKRTEMAKAPSSALFPLPIPDLQADPERLKISGDGAWPLAEYLGAELKRQTDKLGTAEGRGANGREGRVVGPSTTLPPGQLLTALTVPRGSRLIGSSTDRADFYHQSMISSARAESNAIGPCFKIGDLEGTATLAAARAAATPGPRDSGDAECSRRIRAARLCSADVPPSLLFDPATPVYGAFRSLYQGDHIGVEFSTEAHATLLQGVDLLSGSNRLLARRPPARTGPWEALVIDDYVVLSVEDKACPVSQEESTRRVLRAKAEYERAGVKGSDHKDVLGSDCILAAGAQVDSSPLALDCGGVFVSAPTGKLLALAIISLKTSALSAVSEELASNLAGSWIAALMFRRCLFSALDGFFALGKSGPSPASGSQLRLLTILLYFAS</sequence>
<comment type="caution">
    <text evidence="1">The sequence shown here is derived from an EMBL/GenBank/DDBJ whole genome shotgun (WGS) entry which is preliminary data.</text>
</comment>
<dbReference type="OrthoDB" id="423955at2759"/>
<protein>
    <submittedName>
        <fullName evidence="1">Uncharacterized protein</fullName>
    </submittedName>
</protein>
<dbReference type="EMBL" id="LSRX01001427">
    <property type="protein sequence ID" value="OLP79992.1"/>
    <property type="molecule type" value="Genomic_DNA"/>
</dbReference>
<gene>
    <name evidence="1" type="ORF">AK812_SmicGene39637</name>
</gene>
<dbReference type="Proteomes" id="UP000186817">
    <property type="component" value="Unassembled WGS sequence"/>
</dbReference>
<organism evidence="1 2">
    <name type="scientific">Symbiodinium microadriaticum</name>
    <name type="common">Dinoflagellate</name>
    <name type="synonym">Zooxanthella microadriatica</name>
    <dbReference type="NCBI Taxonomy" id="2951"/>
    <lineage>
        <taxon>Eukaryota</taxon>
        <taxon>Sar</taxon>
        <taxon>Alveolata</taxon>
        <taxon>Dinophyceae</taxon>
        <taxon>Suessiales</taxon>
        <taxon>Symbiodiniaceae</taxon>
        <taxon>Symbiodinium</taxon>
    </lineage>
</organism>
<name>A0A1Q9CAM8_SYMMI</name>
<evidence type="ECO:0000313" key="1">
    <source>
        <dbReference type="EMBL" id="OLP79992.1"/>
    </source>
</evidence>
<dbReference type="AlphaFoldDB" id="A0A1Q9CAM8"/>
<accession>A0A1Q9CAM8</accession>
<reference evidence="1 2" key="1">
    <citation type="submission" date="2016-02" db="EMBL/GenBank/DDBJ databases">
        <title>Genome analysis of coral dinoflagellate symbionts highlights evolutionary adaptations to a symbiotic lifestyle.</title>
        <authorList>
            <person name="Aranda M."/>
            <person name="Li Y."/>
            <person name="Liew Y.J."/>
            <person name="Baumgarten S."/>
            <person name="Simakov O."/>
            <person name="Wilson M."/>
            <person name="Piel J."/>
            <person name="Ashoor H."/>
            <person name="Bougouffa S."/>
            <person name="Bajic V.B."/>
            <person name="Ryu T."/>
            <person name="Ravasi T."/>
            <person name="Bayer T."/>
            <person name="Micklem G."/>
            <person name="Kim H."/>
            <person name="Bhak J."/>
            <person name="Lajeunesse T.C."/>
            <person name="Voolstra C.R."/>
        </authorList>
    </citation>
    <scope>NUCLEOTIDE SEQUENCE [LARGE SCALE GENOMIC DNA]</scope>
    <source>
        <strain evidence="1 2">CCMP2467</strain>
    </source>
</reference>
<keyword evidence="2" id="KW-1185">Reference proteome</keyword>
<proteinExistence type="predicted"/>
<evidence type="ECO:0000313" key="2">
    <source>
        <dbReference type="Proteomes" id="UP000186817"/>
    </source>
</evidence>